<dbReference type="RefSeq" id="WP_182044080.1">
    <property type="nucleotide sequence ID" value="NZ_JACDZE010000004.1"/>
</dbReference>
<keyword evidence="1" id="KW-0812">Transmembrane</keyword>
<evidence type="ECO:0000313" key="2">
    <source>
        <dbReference type="EMBL" id="MBA5630485.1"/>
    </source>
</evidence>
<dbReference type="EMBL" id="JACDZE010000004">
    <property type="protein sequence ID" value="MBA5630485.1"/>
    <property type="molecule type" value="Genomic_DNA"/>
</dbReference>
<accession>A0A838ZU02</accession>
<comment type="caution">
    <text evidence="2">The sequence shown here is derived from an EMBL/GenBank/DDBJ whole genome shotgun (WGS) entry which is preliminary data.</text>
</comment>
<protein>
    <submittedName>
        <fullName evidence="2">DUF3810 domain-containing protein</fullName>
    </submittedName>
</protein>
<evidence type="ECO:0000313" key="3">
    <source>
        <dbReference type="Proteomes" id="UP000552241"/>
    </source>
</evidence>
<name>A0A838ZU02_9FLAO</name>
<keyword evidence="1" id="KW-1133">Transmembrane helix</keyword>
<keyword evidence="1" id="KW-0472">Membrane</keyword>
<gene>
    <name evidence="2" type="ORF">HU137_11935</name>
</gene>
<evidence type="ECO:0000256" key="1">
    <source>
        <dbReference type="SAM" id="Phobius"/>
    </source>
</evidence>
<feature type="transmembrane region" description="Helical" evidence="1">
    <location>
        <begin position="93"/>
        <end position="113"/>
    </location>
</feature>
<dbReference type="InterPro" id="IPR024294">
    <property type="entry name" value="DUF3810"/>
</dbReference>
<dbReference type="Pfam" id="PF12725">
    <property type="entry name" value="DUF3810"/>
    <property type="match status" value="1"/>
</dbReference>
<dbReference type="AlphaFoldDB" id="A0A838ZU02"/>
<keyword evidence="3" id="KW-1185">Reference proteome</keyword>
<proteinExistence type="predicted"/>
<dbReference type="Proteomes" id="UP000552241">
    <property type="component" value="Unassembled WGS sequence"/>
</dbReference>
<reference evidence="2 3" key="1">
    <citation type="submission" date="2020-07" db="EMBL/GenBank/DDBJ databases">
        <title>Moheibacter lacus sp. nov., a member of the family Flavobacteriaceae isolated from freshwater lake sediment.</title>
        <authorList>
            <person name="Liu Y."/>
        </authorList>
    </citation>
    <scope>NUCLEOTIDE SEQUENCE [LARGE SCALE GENOMIC DNA]</scope>
    <source>
        <strain evidence="2 3">BDHS18</strain>
    </source>
</reference>
<organism evidence="2 3">
    <name type="scientific">Moheibacter lacus</name>
    <dbReference type="NCBI Taxonomy" id="2745851"/>
    <lineage>
        <taxon>Bacteria</taxon>
        <taxon>Pseudomonadati</taxon>
        <taxon>Bacteroidota</taxon>
        <taxon>Flavobacteriia</taxon>
        <taxon>Flavobacteriales</taxon>
        <taxon>Weeksellaceae</taxon>
        <taxon>Moheibacter</taxon>
    </lineage>
</organism>
<sequence>MLFLKSFQFKLVVGLFLGSLLLGKFLSFSGFPDFLYPKIYAQISKVLSSISQNFPFSIGDIFYLILGLVILYFLVQFIKSIHVKNWRMVQKRIIHLIILLTGFYWIFQLVWGFNYDKKPIVENYDVDNIEIDELKNLAEIYFMRSVFLREFVLEDENGVFQSNLTIKEMRTTLDQSQELVRKHYPEIQMIPTSSPNLKASLFSTGFSYLGVAGYYIPFTAESQFISNMPDTKLLFTQMHETAHQWGFAAENEANFVGYLLGRESKNIALNYVSNYKAMRSILNRILLVDPVYVQVMLIRYSDGMKRDRNYEKLINEKYSGKGDEVFSMMNEAFLKLNNQEGLASYGRFVELLVGFNRKYGQLK</sequence>
<feature type="transmembrane region" description="Helical" evidence="1">
    <location>
        <begin position="61"/>
        <end position="81"/>
    </location>
</feature>